<organism evidence="1 2">
    <name type="scientific">Raoultella terrigena</name>
    <name type="common">Klebsiella terrigena</name>
    <dbReference type="NCBI Taxonomy" id="577"/>
    <lineage>
        <taxon>Bacteria</taxon>
        <taxon>Pseudomonadati</taxon>
        <taxon>Pseudomonadota</taxon>
        <taxon>Gammaproteobacteria</taxon>
        <taxon>Enterobacterales</taxon>
        <taxon>Enterobacteriaceae</taxon>
        <taxon>Klebsiella/Raoultella group</taxon>
        <taxon>Raoultella</taxon>
    </lineage>
</organism>
<reference evidence="1 2" key="1">
    <citation type="submission" date="2019-04" db="EMBL/GenBank/DDBJ databases">
        <authorList>
            <consortium name="Pathogen Informatics"/>
        </authorList>
    </citation>
    <scope>NUCLEOTIDE SEQUENCE [LARGE SCALE GENOMIC DNA]</scope>
    <source>
        <strain evidence="1 2">NCTC9185</strain>
    </source>
</reference>
<sequence>MRNNKKTEQKTNTNQKKLFTDELWTAHAAFPVKKKNPSFKKPGPTVLSNILKTEAKNV</sequence>
<dbReference type="EMBL" id="CABDVU010000002">
    <property type="protein sequence ID" value="VTN16590.1"/>
    <property type="molecule type" value="Genomic_DNA"/>
</dbReference>
<name>A0A4U9DC86_RAOTE</name>
<protein>
    <submittedName>
        <fullName evidence="1">Uncharacterized protein</fullName>
    </submittedName>
</protein>
<dbReference type="Proteomes" id="UP000339249">
    <property type="component" value="Unassembled WGS sequence"/>
</dbReference>
<dbReference type="AlphaFoldDB" id="A0A4U9DC86"/>
<dbReference type="RefSeq" id="WP_158657247.1">
    <property type="nucleotide sequence ID" value="NZ_JAKCNR010000081.1"/>
</dbReference>
<evidence type="ECO:0000313" key="1">
    <source>
        <dbReference type="EMBL" id="VTN16590.1"/>
    </source>
</evidence>
<evidence type="ECO:0000313" key="2">
    <source>
        <dbReference type="Proteomes" id="UP000339249"/>
    </source>
</evidence>
<proteinExistence type="predicted"/>
<accession>A0A4U9DC86</accession>
<gene>
    <name evidence="1" type="ORF">NCTC9185_07922</name>
</gene>